<dbReference type="Ensembl" id="ENSLLET00000040568.1">
    <property type="protein sequence ID" value="ENSLLEP00000039011.1"/>
    <property type="gene ID" value="ENSLLEG00000024726.1"/>
</dbReference>
<dbReference type="Proteomes" id="UP000694569">
    <property type="component" value="Unplaced"/>
</dbReference>
<gene>
    <name evidence="2" type="primary">FBXO7</name>
</gene>
<evidence type="ECO:0000313" key="2">
    <source>
        <dbReference type="Ensembl" id="ENSLLEP00000039011.1"/>
    </source>
</evidence>
<dbReference type="PANTHER" id="PTHR15537">
    <property type="entry name" value="F-BOX ONLY PROTEIN 7"/>
    <property type="match status" value="1"/>
</dbReference>
<dbReference type="Gene3D" id="1.20.1280.50">
    <property type="match status" value="1"/>
</dbReference>
<dbReference type="AlphaFoldDB" id="A0A8C5QKA9"/>
<evidence type="ECO:0000313" key="3">
    <source>
        <dbReference type="Proteomes" id="UP000694569"/>
    </source>
</evidence>
<reference evidence="2" key="2">
    <citation type="submission" date="2025-09" db="UniProtKB">
        <authorList>
            <consortium name="Ensembl"/>
        </authorList>
    </citation>
    <scope>IDENTIFICATION</scope>
</reference>
<dbReference type="InterPro" id="IPR001810">
    <property type="entry name" value="F-box_dom"/>
</dbReference>
<sequence>MKLRVRVGKQSCCLELKEETPTLGHLRQKVSISLLPSLGYSRDDTFTITLNGRDALTEDESTLECCGIVPGDLVIVLLPDSLPSVAPSLHVQDVPTSADNRAACTNANSTKCKRQKSHENNMNTGIQDTSKAVAGYPALGQEGEAYKNFDMEEGASSPWEPMLCSEAADGKIPHSLEKLYHTAGCTSAKDALVVAMHLLMLETGYSQQDISLLFSVSEQIYHYCSMGTFTAVEQAPYLLAVHQNLCGAETKTFSMPDQWRCQGVCKLHYSHSLCDEGSVTLACVPMGKHVVVNGTLKINNEMKSVKRVQIPVDTYISPSEQDKDAALVYKDLHKLSRLFKDQLVYPLLAATRQVLNLPDMFGLVVLPLELKLRILRLLDVQSLLSLSASCRDLCVASGDPSIWRFLYMRDFRDPIPRSQDTDWKELYKKKFKLKWETLRLRRIPPPHPLPFHPNPYYPSSYPPPNTFPPGIIGGEYDERPILPLVGDPITSLIPGIGPTAGRFHPFRPHFDPLGPLAEANSALQGRICPRPSRGRSHDIRRAFI</sequence>
<accession>A0A8C5QKA9</accession>
<organism evidence="2 3">
    <name type="scientific">Leptobrachium leishanense</name>
    <name type="common">Leishan spiny toad</name>
    <dbReference type="NCBI Taxonomy" id="445787"/>
    <lineage>
        <taxon>Eukaryota</taxon>
        <taxon>Metazoa</taxon>
        <taxon>Chordata</taxon>
        <taxon>Craniata</taxon>
        <taxon>Vertebrata</taxon>
        <taxon>Euteleostomi</taxon>
        <taxon>Amphibia</taxon>
        <taxon>Batrachia</taxon>
        <taxon>Anura</taxon>
        <taxon>Pelobatoidea</taxon>
        <taxon>Megophryidae</taxon>
        <taxon>Leptobrachium</taxon>
    </lineage>
</organism>
<feature type="domain" description="F-box" evidence="1">
    <location>
        <begin position="360"/>
        <end position="406"/>
    </location>
</feature>
<dbReference type="InterPro" id="IPR036047">
    <property type="entry name" value="F-box-like_dom_sf"/>
</dbReference>
<evidence type="ECO:0000259" key="1">
    <source>
        <dbReference type="PROSITE" id="PS50181"/>
    </source>
</evidence>
<dbReference type="Pfam" id="PF12937">
    <property type="entry name" value="F-box-like"/>
    <property type="match status" value="1"/>
</dbReference>
<name>A0A8C5QKA9_9ANUR</name>
<dbReference type="Pfam" id="PF11566">
    <property type="entry name" value="PI31_Prot_N"/>
    <property type="match status" value="1"/>
</dbReference>
<dbReference type="SUPFAM" id="SSF81383">
    <property type="entry name" value="F-box domain"/>
    <property type="match status" value="1"/>
</dbReference>
<dbReference type="InterPro" id="IPR021625">
    <property type="entry name" value="PI31_Prot_N"/>
</dbReference>
<dbReference type="GeneTree" id="ENSGT00390000006670"/>
<dbReference type="CDD" id="cd22087">
    <property type="entry name" value="F-box_FBXO7"/>
    <property type="match status" value="1"/>
</dbReference>
<dbReference type="OrthoDB" id="101791at2759"/>
<dbReference type="PANTHER" id="PTHR15537:SF2">
    <property type="entry name" value="F-BOX ONLY PROTEIN 7"/>
    <property type="match status" value="1"/>
</dbReference>
<dbReference type="FunFam" id="1.20.1280.50:FF:000010">
    <property type="entry name" value="F-box only protein 7"/>
    <property type="match status" value="1"/>
</dbReference>
<proteinExistence type="predicted"/>
<dbReference type="Gene3D" id="3.40.1000.30">
    <property type="match status" value="1"/>
</dbReference>
<dbReference type="GO" id="GO:0019901">
    <property type="term" value="F:protein kinase binding"/>
    <property type="evidence" value="ECO:0007669"/>
    <property type="project" value="InterPro"/>
</dbReference>
<protein>
    <submittedName>
        <fullName evidence="2">F-box protein 7</fullName>
    </submittedName>
</protein>
<keyword evidence="3" id="KW-1185">Reference proteome</keyword>
<dbReference type="PROSITE" id="PS50181">
    <property type="entry name" value="FBOX"/>
    <property type="match status" value="1"/>
</dbReference>
<dbReference type="GO" id="GO:1903599">
    <property type="term" value="P:positive regulation of autophagy of mitochondrion"/>
    <property type="evidence" value="ECO:0007669"/>
    <property type="project" value="TreeGrafter"/>
</dbReference>
<dbReference type="InterPro" id="IPR047118">
    <property type="entry name" value="Fbxo7"/>
</dbReference>
<reference evidence="2" key="1">
    <citation type="submission" date="2025-08" db="UniProtKB">
        <authorList>
            <consortium name="Ensembl"/>
        </authorList>
    </citation>
    <scope>IDENTIFICATION</scope>
</reference>